<proteinExistence type="predicted"/>
<evidence type="ECO:0000256" key="1">
    <source>
        <dbReference type="SAM" id="MobiDB-lite"/>
    </source>
</evidence>
<dbReference type="AlphaFoldDB" id="A0A1E1LPL2"/>
<feature type="region of interest" description="Disordered" evidence="1">
    <location>
        <begin position="1"/>
        <end position="28"/>
    </location>
</feature>
<organism evidence="3 4">
    <name type="scientific">Rhynchosporium agropyri</name>
    <dbReference type="NCBI Taxonomy" id="914238"/>
    <lineage>
        <taxon>Eukaryota</taxon>
        <taxon>Fungi</taxon>
        <taxon>Dikarya</taxon>
        <taxon>Ascomycota</taxon>
        <taxon>Pezizomycotina</taxon>
        <taxon>Leotiomycetes</taxon>
        <taxon>Helotiales</taxon>
        <taxon>Ploettnerulaceae</taxon>
        <taxon>Rhynchosporium</taxon>
    </lineage>
</organism>
<keyword evidence="4" id="KW-1185">Reference proteome</keyword>
<protein>
    <recommendedName>
        <fullName evidence="2">DUF8212 domain-containing protein</fullName>
    </recommendedName>
</protein>
<feature type="domain" description="DUF8212" evidence="2">
    <location>
        <begin position="242"/>
        <end position="276"/>
    </location>
</feature>
<evidence type="ECO:0000313" key="4">
    <source>
        <dbReference type="Proteomes" id="UP000178912"/>
    </source>
</evidence>
<gene>
    <name evidence="3" type="ORF">RAG0_16230</name>
</gene>
<dbReference type="EMBL" id="FJUX01000160">
    <property type="protein sequence ID" value="CZT12400.1"/>
    <property type="molecule type" value="Genomic_DNA"/>
</dbReference>
<evidence type="ECO:0000259" key="2">
    <source>
        <dbReference type="Pfam" id="PF26640"/>
    </source>
</evidence>
<dbReference type="PANTHER" id="PTHR10622">
    <property type="entry name" value="HET DOMAIN-CONTAINING PROTEIN"/>
    <property type="match status" value="1"/>
</dbReference>
<name>A0A1E1LPL2_9HELO</name>
<dbReference type="OrthoDB" id="674604at2759"/>
<sequence length="582" mass="65700">MSYASSQPSDIFTDTKPSTDRSLSNRPNHLSAHGRLGYPFEEGLHDNLKFTSMFQVYSFSIEHGHHPRVPVHKHLLRKAHYSWHEKHDARKIALVREHAEKEKLGYISIDTCCIDKTSSAELSEAINSMFTWYEGAVICYAYLSDVVKGESWTSSTDLNEKIRSSNCHSGWTLQEFIAPRSVTFFDYKWNRIGDKAQLTTASVAKTMSWAAGMETTRIENVAYSLLGFFNVNMSLIYGEGNKAFTRLQEEILEETDDQSLFVWNVLAESPNNFERTAVVVPFPSGPSKSPCMMTSRGLRINVRPLPFLERSGMFMAVLNCHWAIDLSCVCAIVIEPINDGNTHQRSSSFELITRVPVDDVPEQHESISHDNYHREDPSFGHVRAPETRWPSQPAGNILPQDIYIVKSPTVFYTNSLYVVEFSHLAQSGFEIVGKLPKEDLWHLNKNTLQVSLARQMTDGGIAVMLIDFKANLGFKVVYDRSKPRFQVFPRAKKASVHQHYNMAEIVLKRMGLELEQWLADCREGGSVPSKGGAPSISFSTRQNGEQLTWDIKACVNSVQVLSQTATAVTVEVLQRSELSSVF</sequence>
<dbReference type="Pfam" id="PF26640">
    <property type="entry name" value="DUF8212"/>
    <property type="match status" value="1"/>
</dbReference>
<dbReference type="Proteomes" id="UP000178912">
    <property type="component" value="Unassembled WGS sequence"/>
</dbReference>
<dbReference type="PANTHER" id="PTHR10622:SF10">
    <property type="entry name" value="HET DOMAIN-CONTAINING PROTEIN"/>
    <property type="match status" value="1"/>
</dbReference>
<dbReference type="InterPro" id="IPR058525">
    <property type="entry name" value="DUF8212"/>
</dbReference>
<evidence type="ECO:0000313" key="3">
    <source>
        <dbReference type="EMBL" id="CZT12400.1"/>
    </source>
</evidence>
<reference evidence="4" key="1">
    <citation type="submission" date="2016-03" db="EMBL/GenBank/DDBJ databases">
        <authorList>
            <person name="Guldener U."/>
        </authorList>
    </citation>
    <scope>NUCLEOTIDE SEQUENCE [LARGE SCALE GENOMIC DNA]</scope>
    <source>
        <strain evidence="4">04CH-RAC-A.6.1</strain>
    </source>
</reference>
<accession>A0A1E1LPL2</accession>